<reference evidence="2" key="1">
    <citation type="journal article" date="1999" name="Methods Enzymol.">
        <title>High-efficiency full-length cDNA cloning.</title>
        <authorList>
            <person name="Carninci P."/>
            <person name="Hayashizaki Y."/>
        </authorList>
    </citation>
    <scope>NUCLEOTIDE SEQUENCE</scope>
    <source>
        <strain evidence="2">C57BL/6J</strain>
        <tissue evidence="2">Hypothalamus</tissue>
    </source>
</reference>
<name>Q3TRF5_MOUSE</name>
<reference evidence="2" key="5">
    <citation type="journal article" date="2002" name="Nature">
        <title>Analysis of the mouse transcriptome based on functional annotation of 60,770 full-length cDNAs.</title>
        <authorList>
            <consortium name="The FANTOM Consortium and the RIKEN Genome Exploration Research Group Phase I and II Team"/>
        </authorList>
    </citation>
    <scope>NUCLEOTIDE SEQUENCE</scope>
    <source>
        <strain evidence="2">C57BL/6J</strain>
        <tissue evidence="2">Hypothalamus</tissue>
    </source>
</reference>
<feature type="transmembrane region" description="Helical" evidence="1">
    <location>
        <begin position="38"/>
        <end position="62"/>
    </location>
</feature>
<reference evidence="2" key="2">
    <citation type="journal article" date="2000" name="Genome Res.">
        <title>Normalization and subtraction of cap-trapper-selected cDNAs to prepare full-length cDNA libraries for rapid discovery of new genes.</title>
        <authorList>
            <person name="Carninci P."/>
            <person name="Shibata Y."/>
            <person name="Hayatsu N."/>
            <person name="Sugahara Y."/>
            <person name="Shibata K."/>
            <person name="Itoh M."/>
            <person name="Konno H."/>
            <person name="Okazaki Y."/>
            <person name="Muramatsu M."/>
            <person name="Hayashizaki Y."/>
        </authorList>
    </citation>
    <scope>NUCLEOTIDE SEQUENCE</scope>
    <source>
        <strain evidence="2">C57BL/6J</strain>
        <tissue evidence="2">Hypothalamus</tissue>
    </source>
</reference>
<reference evidence="2" key="3">
    <citation type="journal article" date="2000" name="Genome Res.">
        <title>RIKEN integrated sequence analysis (RISA) system--384-format sequencing pipeline with 384 multicapillary sequencer.</title>
        <authorList>
            <person name="Shibata K."/>
            <person name="Itoh M."/>
            <person name="Aizawa K."/>
            <person name="Nagaoka S."/>
            <person name="Sasaki N."/>
            <person name="Carninci P."/>
            <person name="Konno H."/>
            <person name="Akiyama J."/>
            <person name="Nishi K."/>
            <person name="Kitsunai T."/>
            <person name="Tashiro H."/>
            <person name="Itoh M."/>
            <person name="Sumi N."/>
            <person name="Ishii Y."/>
            <person name="Nakamura S."/>
            <person name="Hazama M."/>
            <person name="Nishine T."/>
            <person name="Harada A."/>
            <person name="Yamamoto R."/>
            <person name="Matsumoto H."/>
            <person name="Sakaguchi S."/>
            <person name="Ikegami T."/>
            <person name="Kashiwagi K."/>
            <person name="Fujiwake S."/>
            <person name="Inoue K."/>
            <person name="Togawa Y."/>
            <person name="Izawa M."/>
            <person name="Ohara E."/>
            <person name="Watahiki M."/>
            <person name="Yoneda Y."/>
            <person name="Ishikawa T."/>
            <person name="Ozawa K."/>
            <person name="Tanaka T."/>
            <person name="Matsuura S."/>
            <person name="Kawai J."/>
            <person name="Okazaki Y."/>
            <person name="Muramatsu M."/>
            <person name="Inoue Y."/>
            <person name="Kira A."/>
            <person name="Hayashizaki Y."/>
        </authorList>
    </citation>
    <scope>NUCLEOTIDE SEQUENCE</scope>
    <source>
        <strain evidence="2">C57BL/6J</strain>
        <tissue evidence="2">Hypothalamus</tissue>
    </source>
</reference>
<reference evidence="2" key="8">
    <citation type="journal article" date="2005" name="Science">
        <title>Antisense Transcription in the Mammalian Transcriptome.</title>
        <authorList>
            <consortium name="RIKEN Genome Exploration Research Group and Genome Science Group (Genome Network Project Core Group) and the FANTOM Consortium"/>
        </authorList>
    </citation>
    <scope>NUCLEOTIDE SEQUENCE</scope>
    <source>
        <strain evidence="2">C57BL/6J</strain>
        <tissue evidence="2">Hypothalamus</tissue>
    </source>
</reference>
<reference evidence="2" key="7">
    <citation type="journal article" date="2005" name="Science">
        <title>The Transcriptional Landscape of the Mammalian Genome.</title>
        <authorList>
            <consortium name="The FANTOM Consortium"/>
            <consortium name="Riken Genome Exploration Research Group and Genome Science Group (Genome Network Project Core Group)"/>
        </authorList>
    </citation>
    <scope>NUCLEOTIDE SEQUENCE</scope>
    <source>
        <strain evidence="2">C57BL/6J</strain>
        <tissue evidence="2">Hypothalamus</tissue>
    </source>
</reference>
<evidence type="ECO:0000256" key="1">
    <source>
        <dbReference type="SAM" id="Phobius"/>
    </source>
</evidence>
<protein>
    <submittedName>
        <fullName evidence="2">Uncharacterized protein</fullName>
    </submittedName>
</protein>
<keyword evidence="1" id="KW-0812">Transmembrane</keyword>
<proteinExistence type="evidence at transcript level"/>
<sequence>MSHLANQDLYGPFCRVGCQFQRSLGNLNFIPPLLKMKALFPMASSIGIAVFPMLGSISGAAYKG</sequence>
<accession>Q3TRF5</accession>
<keyword evidence="1" id="KW-0472">Membrane</keyword>
<evidence type="ECO:0000313" key="2">
    <source>
        <dbReference type="EMBL" id="BAE37075.1"/>
    </source>
</evidence>
<reference evidence="2" key="6">
    <citation type="submission" date="2004-04" db="EMBL/GenBank/DDBJ databases">
        <authorList>
            <person name="Arakawa T."/>
            <person name="Carninci P."/>
            <person name="Fukuda S."/>
            <person name="Hashizume W."/>
            <person name="Hayashida K."/>
            <person name="Hori F."/>
            <person name="Iida J."/>
            <person name="Imamura K."/>
            <person name="Imotani K."/>
            <person name="Itoh M."/>
            <person name="Kanagawa S."/>
            <person name="Kawai J."/>
            <person name="Kojima M."/>
            <person name="Konno H."/>
            <person name="Murata M."/>
            <person name="Nakamura M."/>
            <person name="Ninomiya N."/>
            <person name="Nishiyori H."/>
            <person name="Nomura K."/>
            <person name="Ohno M."/>
            <person name="Sakazume N."/>
            <person name="Sano H."/>
            <person name="Sasaki D."/>
            <person name="Shibata K."/>
            <person name="Shiraki T."/>
            <person name="Tagami M."/>
            <person name="Tagami Y."/>
            <person name="Waki K."/>
            <person name="Watahiki A."/>
            <person name="Muramatsu M."/>
            <person name="Hayashizaki Y."/>
        </authorList>
    </citation>
    <scope>NUCLEOTIDE SEQUENCE</scope>
    <source>
        <strain evidence="2">C57BL/6J</strain>
        <tissue evidence="2">Hypothalamus</tissue>
    </source>
</reference>
<keyword evidence="1" id="KW-1133">Transmembrane helix</keyword>
<organism evidence="2">
    <name type="scientific">Mus musculus</name>
    <name type="common">Mouse</name>
    <dbReference type="NCBI Taxonomy" id="10090"/>
    <lineage>
        <taxon>Eukaryota</taxon>
        <taxon>Metazoa</taxon>
        <taxon>Chordata</taxon>
        <taxon>Craniata</taxon>
        <taxon>Vertebrata</taxon>
        <taxon>Euteleostomi</taxon>
        <taxon>Mammalia</taxon>
        <taxon>Eutheria</taxon>
        <taxon>Euarchontoglires</taxon>
        <taxon>Glires</taxon>
        <taxon>Rodentia</taxon>
        <taxon>Myomorpha</taxon>
        <taxon>Muroidea</taxon>
        <taxon>Muridae</taxon>
        <taxon>Murinae</taxon>
        <taxon>Mus</taxon>
        <taxon>Mus</taxon>
    </lineage>
</organism>
<dbReference type="EMBL" id="AK162837">
    <property type="protein sequence ID" value="BAE37075.1"/>
    <property type="molecule type" value="mRNA"/>
</dbReference>
<reference evidence="2" key="4">
    <citation type="journal article" date="2001" name="Nature">
        <title>Functional annotation of a full-length mouse cDNA collection.</title>
        <authorList>
            <consortium name="The RIKEN Genome Exploration Research Group Phase II Team and the FANTOM Consortium"/>
        </authorList>
    </citation>
    <scope>NUCLEOTIDE SEQUENCE</scope>
    <source>
        <strain evidence="2">C57BL/6J</strain>
        <tissue evidence="2">Hypothalamus</tissue>
    </source>
</reference>
<dbReference type="AlphaFoldDB" id="Q3TRF5"/>